<dbReference type="EMBL" id="ADVR01000014">
    <property type="protein sequence ID" value="EFO81368.1"/>
    <property type="molecule type" value="Genomic_DNA"/>
</dbReference>
<reference evidence="5 6" key="1">
    <citation type="journal article" date="2011" name="J. Bacteriol.">
        <title>Draft genome sequence of the anoxygenic filamentous phototrophic bacterium Oscillochloris trichoides subsp. DG-6.</title>
        <authorList>
            <person name="Kuznetsov B.B."/>
            <person name="Ivanovsky R.N."/>
            <person name="Keppen O.I."/>
            <person name="Sukhacheva M.V."/>
            <person name="Bumazhkin B.K."/>
            <person name="Patutina E.O."/>
            <person name="Beletsky A.V."/>
            <person name="Mardanov A.V."/>
            <person name="Baslerov R.V."/>
            <person name="Panteleeva A.N."/>
            <person name="Kolganova T.V."/>
            <person name="Ravin N.V."/>
            <person name="Skryabin K.G."/>
        </authorList>
    </citation>
    <scope>NUCLEOTIDE SEQUENCE [LARGE SCALE GENOMIC DNA]</scope>
    <source>
        <strain evidence="5 6">DG-6</strain>
    </source>
</reference>
<organism evidence="5 6">
    <name type="scientific">Oscillochloris trichoides DG-6</name>
    <dbReference type="NCBI Taxonomy" id="765420"/>
    <lineage>
        <taxon>Bacteria</taxon>
        <taxon>Bacillati</taxon>
        <taxon>Chloroflexota</taxon>
        <taxon>Chloroflexia</taxon>
        <taxon>Chloroflexales</taxon>
        <taxon>Chloroflexineae</taxon>
        <taxon>Oscillochloridaceae</taxon>
        <taxon>Oscillochloris</taxon>
    </lineage>
</organism>
<dbReference type="Proteomes" id="UP000054010">
    <property type="component" value="Unassembled WGS sequence"/>
</dbReference>
<name>E1IBR6_9CHLR</name>
<keyword evidence="3" id="KW-0067">ATP-binding</keyword>
<protein>
    <submittedName>
        <fullName evidence="5">Urea amidolyase related protein</fullName>
    </submittedName>
</protein>
<gene>
    <name evidence="5" type="ORF">OSCT_0767</name>
</gene>
<dbReference type="OrthoDB" id="9782422at2"/>
<comment type="caution">
    <text evidence="5">The sequence shown here is derived from an EMBL/GenBank/DDBJ whole genome shotgun (WGS) entry which is preliminary data.</text>
</comment>
<proteinExistence type="predicted"/>
<evidence type="ECO:0000313" key="5">
    <source>
        <dbReference type="EMBL" id="EFO81368.1"/>
    </source>
</evidence>
<keyword evidence="2" id="KW-0378">Hydrolase</keyword>
<dbReference type="STRING" id="765420.OSCT_0767"/>
<dbReference type="Gene3D" id="2.40.100.10">
    <property type="entry name" value="Cyclophilin-like"/>
    <property type="match status" value="1"/>
</dbReference>
<dbReference type="GO" id="GO:0016787">
    <property type="term" value="F:hydrolase activity"/>
    <property type="evidence" value="ECO:0007669"/>
    <property type="project" value="UniProtKB-KW"/>
</dbReference>
<evidence type="ECO:0000256" key="3">
    <source>
        <dbReference type="ARBA" id="ARBA00022840"/>
    </source>
</evidence>
<dbReference type="HOGENOM" id="CLU_028967_0_3_0"/>
<dbReference type="SUPFAM" id="SSF50891">
    <property type="entry name" value="Cyclophilin-like"/>
    <property type="match status" value="1"/>
</dbReference>
<dbReference type="SMART" id="SM00797">
    <property type="entry name" value="AHS2"/>
    <property type="match status" value="1"/>
</dbReference>
<evidence type="ECO:0000259" key="4">
    <source>
        <dbReference type="SMART" id="SM00797"/>
    </source>
</evidence>
<dbReference type="AlphaFoldDB" id="E1IBR6"/>
<dbReference type="eggNOG" id="COG1984">
    <property type="taxonomic scope" value="Bacteria"/>
</dbReference>
<dbReference type="InterPro" id="IPR003778">
    <property type="entry name" value="CT_A_B"/>
</dbReference>
<dbReference type="GO" id="GO:0016829">
    <property type="term" value="F:lyase activity"/>
    <property type="evidence" value="ECO:0007669"/>
    <property type="project" value="UniProtKB-KW"/>
</dbReference>
<keyword evidence="1" id="KW-0547">Nucleotide-binding</keyword>
<dbReference type="PANTHER" id="PTHR43309:SF3">
    <property type="entry name" value="5-OXOPROLINASE SUBUNIT C"/>
    <property type="match status" value="1"/>
</dbReference>
<feature type="domain" description="Carboxyltransferase" evidence="4">
    <location>
        <begin position="23"/>
        <end position="307"/>
    </location>
</feature>
<sequence>MIEVITSGPLMTVQDLGRPEARRYGVSPGGALDSFALTVANQLVGNPPNSAGIEITAGSAALRFHIPITIALAGGDLGARLDQQPIPTWCAVRAWPGATLSLNGRRGAWGGRCYLAVAGGIQVPSLLGSRSTDLAGGFGGLHGRPLHPGDQLPLRRPGTGIIPVTGRHWPSSLRPAYCATPTLRFIPGPHSEHFTPDTLDRLGRATLRVSTTSNRMGYRLDGVHLHYQHMTSILSLGVVPGTIQVPPDGTPIMLMADAQTSGGYPIIGVLLSADMPLAAQLLPGDTLHLAPTSLDTAYDALLEQARMLAHNPEHDEGDLLATLAGG</sequence>
<dbReference type="PANTHER" id="PTHR43309">
    <property type="entry name" value="5-OXOPROLINASE SUBUNIT C"/>
    <property type="match status" value="1"/>
</dbReference>
<dbReference type="GO" id="GO:0005524">
    <property type="term" value="F:ATP binding"/>
    <property type="evidence" value="ECO:0007669"/>
    <property type="project" value="UniProtKB-KW"/>
</dbReference>
<dbReference type="InterPro" id="IPR029000">
    <property type="entry name" value="Cyclophilin-like_dom_sf"/>
</dbReference>
<accession>E1IBR6</accession>
<dbReference type="Pfam" id="PF02626">
    <property type="entry name" value="CT_A_B"/>
    <property type="match status" value="1"/>
</dbReference>
<dbReference type="NCBIfam" id="TIGR00724">
    <property type="entry name" value="urea_amlyse_rel"/>
    <property type="match status" value="1"/>
</dbReference>
<evidence type="ECO:0000256" key="2">
    <source>
        <dbReference type="ARBA" id="ARBA00022801"/>
    </source>
</evidence>
<keyword evidence="6" id="KW-1185">Reference proteome</keyword>
<evidence type="ECO:0000313" key="6">
    <source>
        <dbReference type="Proteomes" id="UP000054010"/>
    </source>
</evidence>
<dbReference type="InterPro" id="IPR052708">
    <property type="entry name" value="PxpC"/>
</dbReference>
<evidence type="ECO:0000256" key="1">
    <source>
        <dbReference type="ARBA" id="ARBA00022741"/>
    </source>
</evidence>